<dbReference type="WBParaSite" id="GPUH_0002089601-mRNA-1">
    <property type="protein sequence ID" value="GPUH_0002089601-mRNA-1"/>
    <property type="gene ID" value="GPUH_0002089601"/>
</dbReference>
<protein>
    <submittedName>
        <fullName evidence="1">Arrestin_C domain-containing protein</fullName>
    </submittedName>
</protein>
<organism evidence="1">
    <name type="scientific">Gongylonema pulchrum</name>
    <dbReference type="NCBI Taxonomy" id="637853"/>
    <lineage>
        <taxon>Eukaryota</taxon>
        <taxon>Metazoa</taxon>
        <taxon>Ecdysozoa</taxon>
        <taxon>Nematoda</taxon>
        <taxon>Chromadorea</taxon>
        <taxon>Rhabditida</taxon>
        <taxon>Spirurina</taxon>
        <taxon>Spiruromorpha</taxon>
        <taxon>Spiruroidea</taxon>
        <taxon>Gongylonematidae</taxon>
        <taxon>Gongylonema</taxon>
    </lineage>
</organism>
<proteinExistence type="predicted"/>
<evidence type="ECO:0000313" key="1">
    <source>
        <dbReference type="WBParaSite" id="GPUH_0002089601-mRNA-1"/>
    </source>
</evidence>
<name>A0A183EIT0_9BILA</name>
<reference evidence="1" key="1">
    <citation type="submission" date="2016-06" db="UniProtKB">
        <authorList>
            <consortium name="WormBaseParasite"/>
        </authorList>
    </citation>
    <scope>IDENTIFICATION</scope>
</reference>
<dbReference type="AlphaFoldDB" id="A0A183EIT0"/>
<sequence length="389" mass="43279">LNCENYAKNTTSYNQSVCWPIILFRPSIRPFNGRNLSFHQWDNQSVYDSFIRFDGKFVLVQFRELRMGVRAPAAETVGRRIMLICYYVGDNGAVREQRHIIIVDTQVILETTLRLVDASSGALVLECGQTDNLSFLVNGHAAAAPLWLCDTIEDIPEWPGPPYCSALPLPVFGENFVSSPFPPGCSVPYCAHHIFRPLTIQQTHKNSCEPTQRLSAIAGASDENSFALICKISTPSPIIYHNFSEKRICHIPVQIAITNDDVRNRRNCSVTVHFQDSFFVRKQPQPELGSPGGSGIVPPPAVSAFSTPHLHSPSPVVQPVVVADRTRMRSTIAFGSTRIFDIHLSVYCSSVYDIARFRVIGQFDDDDEAAAVSIRVPCAYVTVIDQRVP</sequence>
<accession>A0A183EIT0</accession>